<organism evidence="1 2">
    <name type="scientific">Parascaris equorum</name>
    <name type="common">Equine roundworm</name>
    <dbReference type="NCBI Taxonomy" id="6256"/>
    <lineage>
        <taxon>Eukaryota</taxon>
        <taxon>Metazoa</taxon>
        <taxon>Ecdysozoa</taxon>
        <taxon>Nematoda</taxon>
        <taxon>Chromadorea</taxon>
        <taxon>Rhabditida</taxon>
        <taxon>Spirurina</taxon>
        <taxon>Ascaridomorpha</taxon>
        <taxon>Ascaridoidea</taxon>
        <taxon>Ascarididae</taxon>
        <taxon>Parascaris</taxon>
    </lineage>
</organism>
<reference evidence="2" key="1">
    <citation type="submission" date="2022-11" db="UniProtKB">
        <authorList>
            <consortium name="WormBaseParasite"/>
        </authorList>
    </citation>
    <scope>IDENTIFICATION</scope>
</reference>
<protein>
    <submittedName>
        <fullName evidence="2">Uncharacterized protein</fullName>
    </submittedName>
</protein>
<keyword evidence="1" id="KW-1185">Reference proteome</keyword>
<name>A0A914SGF8_PAREQ</name>
<evidence type="ECO:0000313" key="1">
    <source>
        <dbReference type="Proteomes" id="UP000887564"/>
    </source>
</evidence>
<dbReference type="Proteomes" id="UP000887564">
    <property type="component" value="Unplaced"/>
</dbReference>
<evidence type="ECO:0000313" key="2">
    <source>
        <dbReference type="WBParaSite" id="PEQ_0001308101-mRNA-1"/>
    </source>
</evidence>
<dbReference type="AlphaFoldDB" id="A0A914SGF8"/>
<dbReference type="WBParaSite" id="PEQ_0001308101-mRNA-1">
    <property type="protein sequence ID" value="PEQ_0001308101-mRNA-1"/>
    <property type="gene ID" value="PEQ_0001308101"/>
</dbReference>
<accession>A0A914SGF8</accession>
<sequence length="115" mass="13244">MYMKSHTMYIYMHTYVKVLQHITHLMPFTHTIGGVKRDSVDIQRNNRGSRHELSIGHSPTVATMFASSASAMNFERTNIWTQPRAQRCPNDGTCLHGASMISTWPYVCRKRASWN</sequence>
<proteinExistence type="predicted"/>